<protein>
    <submittedName>
        <fullName evidence="1">Uncharacterized protein</fullName>
    </submittedName>
</protein>
<proteinExistence type="predicted"/>
<keyword evidence="2" id="KW-1185">Reference proteome</keyword>
<comment type="caution">
    <text evidence="1">The sequence shown here is derived from an EMBL/GenBank/DDBJ whole genome shotgun (WGS) entry which is preliminary data.</text>
</comment>
<name>A0AC61RQH7_9FIRM</name>
<evidence type="ECO:0000313" key="2">
    <source>
        <dbReference type="Proteomes" id="UP000304953"/>
    </source>
</evidence>
<gene>
    <name evidence="1" type="ORF">E5329_23295</name>
</gene>
<sequence>MHPDFDLPYKLRNMILSSVEKHRVKNFNQLLKDGKVKHKGNIRWKDFVFQTPGIYEMLGIKRDYFVERLEDIFQNPLLFLFLAGYQIRCLNDWGETYCE</sequence>
<reference evidence="1" key="1">
    <citation type="submission" date="2019-04" db="EMBL/GenBank/DDBJ databases">
        <title>Microbes associate with the intestines of laboratory mice.</title>
        <authorList>
            <person name="Navarre W."/>
            <person name="Wong E."/>
            <person name="Huang K."/>
            <person name="Tropini C."/>
            <person name="Ng K."/>
            <person name="Yu B."/>
        </authorList>
    </citation>
    <scope>NUCLEOTIDE SEQUENCE</scope>
    <source>
        <strain evidence="1">NM01_1-7b</strain>
    </source>
</reference>
<accession>A0AC61RQH7</accession>
<dbReference type="EMBL" id="SRYA01000074">
    <property type="protein sequence ID" value="TGY91019.1"/>
    <property type="molecule type" value="Genomic_DNA"/>
</dbReference>
<dbReference type="Proteomes" id="UP000304953">
    <property type="component" value="Unassembled WGS sequence"/>
</dbReference>
<evidence type="ECO:0000313" key="1">
    <source>
        <dbReference type="EMBL" id="TGY91019.1"/>
    </source>
</evidence>
<organism evidence="1 2">
    <name type="scientific">Petralouisia muris</name>
    <dbReference type="NCBI Taxonomy" id="3032872"/>
    <lineage>
        <taxon>Bacteria</taxon>
        <taxon>Bacillati</taxon>
        <taxon>Bacillota</taxon>
        <taxon>Clostridia</taxon>
        <taxon>Lachnospirales</taxon>
        <taxon>Lachnospiraceae</taxon>
        <taxon>Petralouisia</taxon>
    </lineage>
</organism>